<dbReference type="PANTHER" id="PTHR13102:SF0">
    <property type="entry name" value="NUCLEOLAR PROTEIN 9"/>
    <property type="match status" value="1"/>
</dbReference>
<evidence type="ECO:0000313" key="4">
    <source>
        <dbReference type="Proteomes" id="UP000663829"/>
    </source>
</evidence>
<protein>
    <submittedName>
        <fullName evidence="2">Uncharacterized protein</fullName>
    </submittedName>
</protein>
<dbReference type="GO" id="GO:0000472">
    <property type="term" value="P:endonucleolytic cleavage to generate mature 5'-end of SSU-rRNA from (SSU-rRNA, 5.8S rRNA, LSU-rRNA)"/>
    <property type="evidence" value="ECO:0007669"/>
    <property type="project" value="TreeGrafter"/>
</dbReference>
<dbReference type="OrthoDB" id="9987665at2759"/>
<dbReference type="Gene3D" id="1.25.10.10">
    <property type="entry name" value="Leucine-rich Repeat Variant"/>
    <property type="match status" value="2"/>
</dbReference>
<dbReference type="Pfam" id="PF22493">
    <property type="entry name" value="PUF_NOP9"/>
    <property type="match status" value="1"/>
</dbReference>
<dbReference type="SUPFAM" id="SSF48371">
    <property type="entry name" value="ARM repeat"/>
    <property type="match status" value="2"/>
</dbReference>
<dbReference type="Proteomes" id="UP000663829">
    <property type="component" value="Unassembled WGS sequence"/>
</dbReference>
<dbReference type="GO" id="GO:0030686">
    <property type="term" value="C:90S preribosome"/>
    <property type="evidence" value="ECO:0007669"/>
    <property type="project" value="TreeGrafter"/>
</dbReference>
<dbReference type="InterPro" id="IPR001313">
    <property type="entry name" value="Pumilio_RNA-bd_rpt"/>
</dbReference>
<dbReference type="GO" id="GO:0005730">
    <property type="term" value="C:nucleolus"/>
    <property type="evidence" value="ECO:0007669"/>
    <property type="project" value="TreeGrafter"/>
</dbReference>
<dbReference type="Proteomes" id="UP000681722">
    <property type="component" value="Unassembled WGS sequence"/>
</dbReference>
<accession>A0A814RJR1</accession>
<dbReference type="InterPro" id="IPR040000">
    <property type="entry name" value="NOP9"/>
</dbReference>
<dbReference type="GO" id="GO:0003723">
    <property type="term" value="F:RNA binding"/>
    <property type="evidence" value="ECO:0007669"/>
    <property type="project" value="InterPro"/>
</dbReference>
<organism evidence="2 4">
    <name type="scientific">Didymodactylos carnosus</name>
    <dbReference type="NCBI Taxonomy" id="1234261"/>
    <lineage>
        <taxon>Eukaryota</taxon>
        <taxon>Metazoa</taxon>
        <taxon>Spiralia</taxon>
        <taxon>Gnathifera</taxon>
        <taxon>Rotifera</taxon>
        <taxon>Eurotatoria</taxon>
        <taxon>Bdelloidea</taxon>
        <taxon>Philodinida</taxon>
        <taxon>Philodinidae</taxon>
        <taxon>Didymodactylos</taxon>
    </lineage>
</organism>
<dbReference type="InterPro" id="IPR011989">
    <property type="entry name" value="ARM-like"/>
</dbReference>
<dbReference type="GO" id="GO:0000447">
    <property type="term" value="P:endonucleolytic cleavage in ITS1 to separate SSU-rRNA from 5.8S rRNA and LSU-rRNA from tricistronic rRNA transcript (SSU-rRNA, 5.8S rRNA, LSU-rRNA)"/>
    <property type="evidence" value="ECO:0007669"/>
    <property type="project" value="TreeGrafter"/>
</dbReference>
<dbReference type="GO" id="GO:0000056">
    <property type="term" value="P:ribosomal small subunit export from nucleus"/>
    <property type="evidence" value="ECO:0007669"/>
    <property type="project" value="TreeGrafter"/>
</dbReference>
<dbReference type="EMBL" id="CAJNOQ010006429">
    <property type="protein sequence ID" value="CAF1135004.1"/>
    <property type="molecule type" value="Genomic_DNA"/>
</dbReference>
<dbReference type="SMART" id="SM00025">
    <property type="entry name" value="Pumilio"/>
    <property type="match status" value="5"/>
</dbReference>
<keyword evidence="4" id="KW-1185">Reference proteome</keyword>
<sequence>MSSKYYREALALFHQCSKNEDRVDLANKVFNEACNEALAITKSCPRELEEFLPHVSALTCLTTYFEKLSDDFDDLINDKGTCYLLEKLLRRLPSMIDKEKINNSELIERLHIAYDQLFSCICTNFLTYLQQIGSCHIIVATIEFLHMENVEQFDNEYERLIDGGATPLKYYELPTEWNIKDKLRQITNYFFNEEIADLALLLNDPGTAMVFASILRICGFLYEKKYKKLLKQLFKLTRSTFELTDYVLDKNASYVFEIILQFDSIQRNDILYPLILSKTDEFCLHSIGNYFIQKLLMTTTDISIISQLYQNIITEKFHILIEQCHINMLITFIRVCERFNYKYDDLIKHYRKYLNCKKKNHDFVQRVLQSNMKTNNNEDNSDGQHKTTVSQNQSSIFITKNGSLVLQALLRAKIVDSLTKTSLENLTGEQINSIACDPNGSHLLCQLIKKCTLWFNGKEFRQQFYTKLESYYSKMACDKFGSWVIDTLWTNANIEQKIKIADKMSDEFNILRSNQYGKFITYKMNLNAYCLRPEQWKTNLNLIAKKHMLCDEIEDGITNKNRKKFKKNLST</sequence>
<dbReference type="InterPro" id="IPR016024">
    <property type="entry name" value="ARM-type_fold"/>
</dbReference>
<reference evidence="2" key="1">
    <citation type="submission" date="2021-02" db="EMBL/GenBank/DDBJ databases">
        <authorList>
            <person name="Nowell W R."/>
        </authorList>
    </citation>
    <scope>NUCLEOTIDE SEQUENCE</scope>
</reference>
<evidence type="ECO:0000256" key="1">
    <source>
        <dbReference type="ARBA" id="ARBA00022737"/>
    </source>
</evidence>
<dbReference type="AlphaFoldDB" id="A0A814RJR1"/>
<comment type="caution">
    <text evidence="2">The sequence shown here is derived from an EMBL/GenBank/DDBJ whole genome shotgun (WGS) entry which is preliminary data.</text>
</comment>
<evidence type="ECO:0000313" key="3">
    <source>
        <dbReference type="EMBL" id="CAF3898648.1"/>
    </source>
</evidence>
<dbReference type="GO" id="GO:0030688">
    <property type="term" value="C:preribosome, small subunit precursor"/>
    <property type="evidence" value="ECO:0007669"/>
    <property type="project" value="TreeGrafter"/>
</dbReference>
<evidence type="ECO:0000313" key="2">
    <source>
        <dbReference type="EMBL" id="CAF1135004.1"/>
    </source>
</evidence>
<gene>
    <name evidence="2" type="ORF">GPM918_LOCUS20391</name>
    <name evidence="3" type="ORF">SRO942_LOCUS20385</name>
</gene>
<proteinExistence type="predicted"/>
<keyword evidence="1" id="KW-0677">Repeat</keyword>
<dbReference type="GO" id="GO:0000480">
    <property type="term" value="P:endonucleolytic cleavage in 5'-ETS of tricistronic rRNA transcript (SSU-rRNA, 5.8S rRNA, LSU-rRNA)"/>
    <property type="evidence" value="ECO:0007669"/>
    <property type="project" value="TreeGrafter"/>
</dbReference>
<name>A0A814RJR1_9BILA</name>
<dbReference type="PANTHER" id="PTHR13102">
    <property type="entry name" value="NUCLEOLAR PROTEIN 9"/>
    <property type="match status" value="1"/>
</dbReference>
<dbReference type="EMBL" id="CAJOBC010006427">
    <property type="protein sequence ID" value="CAF3898648.1"/>
    <property type="molecule type" value="Genomic_DNA"/>
</dbReference>